<dbReference type="SUPFAM" id="SSF109998">
    <property type="entry name" value="Triger factor/SurA peptide-binding domain-like"/>
    <property type="match status" value="1"/>
</dbReference>
<dbReference type="InterPro" id="IPR008881">
    <property type="entry name" value="Trigger_fac_ribosome-bd_bac"/>
</dbReference>
<dbReference type="GO" id="GO:0003755">
    <property type="term" value="F:peptidyl-prolyl cis-trans isomerase activity"/>
    <property type="evidence" value="ECO:0007669"/>
    <property type="project" value="TreeGrafter"/>
</dbReference>
<dbReference type="SUPFAM" id="SSF102735">
    <property type="entry name" value="Trigger factor ribosome-binding domain"/>
    <property type="match status" value="1"/>
</dbReference>
<evidence type="ECO:0000313" key="3">
    <source>
        <dbReference type="Proteomes" id="UP000820818"/>
    </source>
</evidence>
<dbReference type="GO" id="GO:0043022">
    <property type="term" value="F:ribosome binding"/>
    <property type="evidence" value="ECO:0007669"/>
    <property type="project" value="TreeGrafter"/>
</dbReference>
<keyword evidence="3" id="KW-1185">Reference proteome</keyword>
<protein>
    <recommendedName>
        <fullName evidence="1">Trigger factor ribosome-binding bacterial domain-containing protein</fullName>
    </recommendedName>
</protein>
<evidence type="ECO:0000259" key="1">
    <source>
        <dbReference type="Pfam" id="PF05697"/>
    </source>
</evidence>
<dbReference type="Gene3D" id="1.10.3120.10">
    <property type="entry name" value="Trigger factor, C-terminal domain"/>
    <property type="match status" value="1"/>
</dbReference>
<dbReference type="EMBL" id="WJBH02000178">
    <property type="protein sequence ID" value="KAI9550184.1"/>
    <property type="molecule type" value="Genomic_DNA"/>
</dbReference>
<dbReference type="Proteomes" id="UP000820818">
    <property type="component" value="Unassembled WGS sequence"/>
</dbReference>
<dbReference type="GO" id="GO:0051083">
    <property type="term" value="P:'de novo' cotranslational protein folding"/>
    <property type="evidence" value="ECO:0007669"/>
    <property type="project" value="TreeGrafter"/>
</dbReference>
<dbReference type="Gene3D" id="3.30.70.1050">
    <property type="entry name" value="Trigger factor ribosome-binding domain"/>
    <property type="match status" value="1"/>
</dbReference>
<dbReference type="PANTHER" id="PTHR30560:SF3">
    <property type="entry name" value="TRIGGER FACTOR-LIKE PROTEIN TIG, CHLOROPLASTIC"/>
    <property type="match status" value="1"/>
</dbReference>
<dbReference type="InterPro" id="IPR036611">
    <property type="entry name" value="Trigger_fac_ribosome-bd_sf"/>
</dbReference>
<dbReference type="PANTHER" id="PTHR30560">
    <property type="entry name" value="TRIGGER FACTOR CHAPERONE AND PEPTIDYL-PROLYL CIS/TRANS ISOMERASE"/>
    <property type="match status" value="1"/>
</dbReference>
<dbReference type="InterPro" id="IPR037041">
    <property type="entry name" value="Trigger_fac_C_sf"/>
</dbReference>
<dbReference type="NCBIfam" id="TIGR00115">
    <property type="entry name" value="tig"/>
    <property type="match status" value="1"/>
</dbReference>
<name>A0AAD5PMK1_9CRUS</name>
<reference evidence="2" key="1">
    <citation type="submission" date="2022-05" db="EMBL/GenBank/DDBJ databases">
        <title>A multi-omics perspective on studying reproductive biology in Daphnia sinensis.</title>
        <authorList>
            <person name="Jia J."/>
        </authorList>
    </citation>
    <scope>NUCLEOTIDE SEQUENCE</scope>
    <source>
        <strain evidence="2">WSL</strain>
    </source>
</reference>
<dbReference type="GO" id="GO:0044183">
    <property type="term" value="F:protein folding chaperone"/>
    <property type="evidence" value="ECO:0007669"/>
    <property type="project" value="TreeGrafter"/>
</dbReference>
<comment type="caution">
    <text evidence="2">The sequence shown here is derived from an EMBL/GenBank/DDBJ whole genome shotgun (WGS) entry which is preliminary data.</text>
</comment>
<feature type="domain" description="Trigger factor ribosome-binding bacterial" evidence="1">
    <location>
        <begin position="30"/>
        <end position="177"/>
    </location>
</feature>
<dbReference type="AlphaFoldDB" id="A0AAD5PMK1"/>
<proteinExistence type="predicted"/>
<dbReference type="Pfam" id="PF05697">
    <property type="entry name" value="Trigger_N"/>
    <property type="match status" value="1"/>
</dbReference>
<dbReference type="PIRSF" id="PIRSF003095">
    <property type="entry name" value="Trigger_factor"/>
    <property type="match status" value="1"/>
</dbReference>
<dbReference type="GO" id="GO:0043335">
    <property type="term" value="P:protein unfolding"/>
    <property type="evidence" value="ECO:0007669"/>
    <property type="project" value="TreeGrafter"/>
</dbReference>
<dbReference type="InterPro" id="IPR027304">
    <property type="entry name" value="Trigger_fact/SurA_dom_sf"/>
</dbReference>
<dbReference type="InterPro" id="IPR005215">
    <property type="entry name" value="Trig_fac"/>
</dbReference>
<dbReference type="GO" id="GO:0015031">
    <property type="term" value="P:protein transport"/>
    <property type="evidence" value="ECO:0007669"/>
    <property type="project" value="InterPro"/>
</dbReference>
<evidence type="ECO:0000313" key="2">
    <source>
        <dbReference type="EMBL" id="KAI9550184.1"/>
    </source>
</evidence>
<gene>
    <name evidence="2" type="ORF">GHT06_003556</name>
</gene>
<accession>A0AAD5PMK1</accession>
<sequence>MLNPQSLNCFKAGKDWGFLVKTLLKFIALEITLDKHASNQASVKIKLNEADYQPKVDAKLKDYAKKAAIKGFRPGKAPLSMVKNMYGISLLVDEINAILGEALNSYLKEQTFKILGDPLPVEKADDSIDWKTQKDFEFEYKIGFVDNISLSLDSKIEGTNYSIKVDDKLINETLDNLKNQYGKSSNPETSQAGDNIYGELKSEDGALTQTLALPTSKLSKKLAEKFIGISSGAVIEFDSKSVKKDEWSDAFGLEKEPKGNFTFTVKNINRTETAEMNQEFFDKIFGPEAVKTEEEFINKVKETLQGSYDRESKVFTEEELKKVLTENTKIDLPVEFLKEWLLRANEGKVTSEDVENEFPIYANQLTWSLISNHIAKENSVQAEHEEVIEKTKEMIREQFASSGLGMQMEASMDMFVDNYLKGNEGQNYMNMLTSVQNDKVMSLIKEKIKLKENNSVLMNSRNF</sequence>
<organism evidence="2 3">
    <name type="scientific">Daphnia sinensis</name>
    <dbReference type="NCBI Taxonomy" id="1820382"/>
    <lineage>
        <taxon>Eukaryota</taxon>
        <taxon>Metazoa</taxon>
        <taxon>Ecdysozoa</taxon>
        <taxon>Arthropoda</taxon>
        <taxon>Crustacea</taxon>
        <taxon>Branchiopoda</taxon>
        <taxon>Diplostraca</taxon>
        <taxon>Cladocera</taxon>
        <taxon>Anomopoda</taxon>
        <taxon>Daphniidae</taxon>
        <taxon>Daphnia</taxon>
        <taxon>Daphnia similis group</taxon>
    </lineage>
</organism>